<evidence type="ECO:0000256" key="6">
    <source>
        <dbReference type="RuleBase" id="RU362006"/>
    </source>
</evidence>
<evidence type="ECO:0000256" key="1">
    <source>
        <dbReference type="ARBA" id="ARBA00004141"/>
    </source>
</evidence>
<feature type="transmembrane region" description="Helical" evidence="6">
    <location>
        <begin position="118"/>
        <end position="141"/>
    </location>
</feature>
<keyword evidence="3 6" id="KW-0812">Transmembrane</keyword>
<reference evidence="7 8" key="1">
    <citation type="submission" date="2024-07" db="EMBL/GenBank/DDBJ databases">
        <title>Chromosome-level genome assembly of the water stick insect Ranatra chinensis (Heteroptera: Nepidae).</title>
        <authorList>
            <person name="Liu X."/>
        </authorList>
    </citation>
    <scope>NUCLEOTIDE SEQUENCE [LARGE SCALE GENOMIC DNA]</scope>
    <source>
        <strain evidence="7">Cailab_2021Rc</strain>
        <tissue evidence="7">Muscle</tissue>
    </source>
</reference>
<dbReference type="InterPro" id="IPR004345">
    <property type="entry name" value="TB2_DP1_HVA22"/>
</dbReference>
<dbReference type="AlphaFoldDB" id="A0ABD0YC49"/>
<comment type="similarity">
    <text evidence="2 6">Belongs to the DP1 family.</text>
</comment>
<name>A0ABD0YC49_9HEMI</name>
<comment type="subcellular location">
    <subcellularLocation>
        <location evidence="1 6">Membrane</location>
        <topology evidence="1 6">Multi-pass membrane protein</topology>
    </subcellularLocation>
</comment>
<keyword evidence="4 6" id="KW-1133">Transmembrane helix</keyword>
<proteinExistence type="inferred from homology"/>
<keyword evidence="5 6" id="KW-0472">Membrane</keyword>
<evidence type="ECO:0000256" key="4">
    <source>
        <dbReference type="ARBA" id="ARBA00022989"/>
    </source>
</evidence>
<dbReference type="PANTHER" id="PTHR12300">
    <property type="entry name" value="HVA22-LIKE PROTEINS"/>
    <property type="match status" value="1"/>
</dbReference>
<accession>A0ABD0YC49</accession>
<dbReference type="Pfam" id="PF03134">
    <property type="entry name" value="TB2_DP1_HVA22"/>
    <property type="match status" value="1"/>
</dbReference>
<evidence type="ECO:0000256" key="3">
    <source>
        <dbReference type="ARBA" id="ARBA00022692"/>
    </source>
</evidence>
<comment type="caution">
    <text evidence="7">The sequence shown here is derived from an EMBL/GenBank/DDBJ whole genome shotgun (WGS) entry which is preliminary data.</text>
</comment>
<dbReference type="Proteomes" id="UP001558652">
    <property type="component" value="Unassembled WGS sequence"/>
</dbReference>
<keyword evidence="8" id="KW-1185">Reference proteome</keyword>
<protein>
    <recommendedName>
        <fullName evidence="6">Receptor expression-enhancing protein</fullName>
    </recommendedName>
</protein>
<evidence type="ECO:0000256" key="5">
    <source>
        <dbReference type="ARBA" id="ARBA00023136"/>
    </source>
</evidence>
<gene>
    <name evidence="7" type="ORF">AAG570_008022</name>
</gene>
<evidence type="ECO:0000256" key="2">
    <source>
        <dbReference type="ARBA" id="ARBA00008573"/>
    </source>
</evidence>
<evidence type="ECO:0000313" key="7">
    <source>
        <dbReference type="EMBL" id="KAL1110494.1"/>
    </source>
</evidence>
<dbReference type="PANTHER" id="PTHR12300:SF161">
    <property type="entry name" value="RECEPTOR EXPRESSION-ENHANCING PROTEIN"/>
    <property type="match status" value="1"/>
</dbReference>
<dbReference type="EMBL" id="JBFDAA010000022">
    <property type="protein sequence ID" value="KAL1110494.1"/>
    <property type="molecule type" value="Genomic_DNA"/>
</dbReference>
<feature type="transmembrane region" description="Helical" evidence="6">
    <location>
        <begin position="39"/>
        <end position="70"/>
    </location>
</feature>
<sequence length="167" mass="19555">MTARLSTCKEALDESLSDESKPWTPLLSYLEEKTGVKRFYLFMAIVILTGIYLVIGYAAQLLCNIIGFLYPAYASMKALETRETGDDTKWLTYWTVFALFSIIEYPSDLLLYWFPFYWLLKCIFMVWLFLPLDFNGSIFLYNNIIRPKFLKHRSDVDRIFTKVADTG</sequence>
<evidence type="ECO:0000313" key="8">
    <source>
        <dbReference type="Proteomes" id="UP001558652"/>
    </source>
</evidence>
<organism evidence="7 8">
    <name type="scientific">Ranatra chinensis</name>
    <dbReference type="NCBI Taxonomy" id="642074"/>
    <lineage>
        <taxon>Eukaryota</taxon>
        <taxon>Metazoa</taxon>
        <taxon>Ecdysozoa</taxon>
        <taxon>Arthropoda</taxon>
        <taxon>Hexapoda</taxon>
        <taxon>Insecta</taxon>
        <taxon>Pterygota</taxon>
        <taxon>Neoptera</taxon>
        <taxon>Paraneoptera</taxon>
        <taxon>Hemiptera</taxon>
        <taxon>Heteroptera</taxon>
        <taxon>Panheteroptera</taxon>
        <taxon>Nepomorpha</taxon>
        <taxon>Nepidae</taxon>
        <taxon>Ranatrinae</taxon>
        <taxon>Ranatra</taxon>
    </lineage>
</organism>
<dbReference type="GO" id="GO:0016020">
    <property type="term" value="C:membrane"/>
    <property type="evidence" value="ECO:0007669"/>
    <property type="project" value="UniProtKB-SubCell"/>
</dbReference>